<dbReference type="Gene3D" id="3.80.10.10">
    <property type="entry name" value="Ribonuclease Inhibitor"/>
    <property type="match status" value="1"/>
</dbReference>
<reference evidence="5 6" key="1">
    <citation type="submission" date="2014-06" db="EMBL/GenBank/DDBJ databases">
        <authorList>
            <person name="Swart Estienne"/>
        </authorList>
    </citation>
    <scope>NUCLEOTIDE SEQUENCE [LARGE SCALE GENOMIC DNA]</scope>
    <source>
        <strain evidence="5 6">130c</strain>
    </source>
</reference>
<feature type="compositionally biased region" description="Acidic residues" evidence="4">
    <location>
        <begin position="256"/>
        <end position="266"/>
    </location>
</feature>
<feature type="compositionally biased region" description="Acidic residues" evidence="4">
    <location>
        <begin position="209"/>
        <end position="245"/>
    </location>
</feature>
<dbReference type="SUPFAM" id="SSF52058">
    <property type="entry name" value="L domain-like"/>
    <property type="match status" value="1"/>
</dbReference>
<proteinExistence type="inferred from homology"/>
<organism evidence="5 6">
    <name type="scientific">Stylonychia lemnae</name>
    <name type="common">Ciliate</name>
    <dbReference type="NCBI Taxonomy" id="5949"/>
    <lineage>
        <taxon>Eukaryota</taxon>
        <taxon>Sar</taxon>
        <taxon>Alveolata</taxon>
        <taxon>Ciliophora</taxon>
        <taxon>Intramacronucleata</taxon>
        <taxon>Spirotrichea</taxon>
        <taxon>Stichotrichia</taxon>
        <taxon>Sporadotrichida</taxon>
        <taxon>Oxytrichidae</taxon>
        <taxon>Stylonychinae</taxon>
        <taxon>Stylonychia</taxon>
    </lineage>
</organism>
<evidence type="ECO:0000256" key="2">
    <source>
        <dbReference type="ARBA" id="ARBA00022737"/>
    </source>
</evidence>
<evidence type="ECO:0000256" key="4">
    <source>
        <dbReference type="SAM" id="MobiDB-lite"/>
    </source>
</evidence>
<dbReference type="PANTHER" id="PTHR11375">
    <property type="entry name" value="ACIDIC LEUCINE-RICH NUCLEAR PHOSPHOPROTEIN 32"/>
    <property type="match status" value="1"/>
</dbReference>
<dbReference type="GO" id="GO:0005634">
    <property type="term" value="C:nucleus"/>
    <property type="evidence" value="ECO:0007669"/>
    <property type="project" value="TreeGrafter"/>
</dbReference>
<feature type="region of interest" description="Disordered" evidence="4">
    <location>
        <begin position="163"/>
        <end position="282"/>
    </location>
</feature>
<dbReference type="Proteomes" id="UP000039865">
    <property type="component" value="Unassembled WGS sequence"/>
</dbReference>
<comment type="similarity">
    <text evidence="3">Belongs to the ANP32 family.</text>
</comment>
<keyword evidence="1" id="KW-0433">Leucine-rich repeat</keyword>
<evidence type="ECO:0000256" key="1">
    <source>
        <dbReference type="ARBA" id="ARBA00022614"/>
    </source>
</evidence>
<dbReference type="InterPro" id="IPR045081">
    <property type="entry name" value="AN32"/>
</dbReference>
<keyword evidence="6" id="KW-1185">Reference proteome</keyword>
<keyword evidence="2" id="KW-0677">Repeat</keyword>
<dbReference type="EMBL" id="CCKQ01012216">
    <property type="protein sequence ID" value="CDW83824.1"/>
    <property type="molecule type" value="Genomic_DNA"/>
</dbReference>
<evidence type="ECO:0000256" key="3">
    <source>
        <dbReference type="ARBA" id="ARBA00025777"/>
    </source>
</evidence>
<dbReference type="AlphaFoldDB" id="A0A078ANT7"/>
<accession>A0A078ANT7</accession>
<dbReference type="OrthoDB" id="2160613at2759"/>
<evidence type="ECO:0000313" key="6">
    <source>
        <dbReference type="Proteomes" id="UP000039865"/>
    </source>
</evidence>
<dbReference type="GO" id="GO:0042393">
    <property type="term" value="F:histone binding"/>
    <property type="evidence" value="ECO:0007669"/>
    <property type="project" value="TreeGrafter"/>
</dbReference>
<dbReference type="InParanoid" id="A0A078ANT7"/>
<gene>
    <name evidence="5" type="primary">Contig13912.g14849</name>
    <name evidence="5" type="ORF">STYLEM_12875</name>
</gene>
<name>A0A078ANT7_STYLE</name>
<dbReference type="PANTHER" id="PTHR11375:SF0">
    <property type="entry name" value="ACIDIC LEUCINE-RICH NUCLEAR PHOSPHOPROTEIN 32 FAMILY MEMBER A"/>
    <property type="match status" value="1"/>
</dbReference>
<sequence>MSQIEQNIFDKVGFKVSPEQFESLILDDQELYDISLEDKAYLESFKCCTYLSLANCKLRLLANLPNLPNLVRLDLSSNQIVAKELIHIANNYLKLETLKLGNNMIKPEWESLKMPLTKLGETLISLDLSANLIGEIQNNYYREQIFELLPVLEVLDGYDKDNKEVYSDNDEDDEYRDVNQKKKGNLRNAQRGHHITTNDDNEESKGEAEDNEEEDEEYDEEDDDEPEEVEDQEEVEGYYEEEEDPAVQNQEGRLEGDEDEEDDDSGDVLSFDNINGRKASYF</sequence>
<protein>
    <submittedName>
        <fullName evidence="5">Leucine rich repeat protein</fullName>
    </submittedName>
</protein>
<dbReference type="InterPro" id="IPR032675">
    <property type="entry name" value="LRR_dom_sf"/>
</dbReference>
<evidence type="ECO:0000313" key="5">
    <source>
        <dbReference type="EMBL" id="CDW83824.1"/>
    </source>
</evidence>
<feature type="compositionally biased region" description="Basic residues" evidence="4">
    <location>
        <begin position="181"/>
        <end position="194"/>
    </location>
</feature>